<evidence type="ECO:0000256" key="1">
    <source>
        <dbReference type="SAM" id="MobiDB-lite"/>
    </source>
</evidence>
<dbReference type="Proteomes" id="UP001160390">
    <property type="component" value="Unassembled WGS sequence"/>
</dbReference>
<dbReference type="AlphaFoldDB" id="A0AA35PY87"/>
<organism evidence="2 3">
    <name type="scientific">Clonostachys chloroleuca</name>
    <dbReference type="NCBI Taxonomy" id="1926264"/>
    <lineage>
        <taxon>Eukaryota</taxon>
        <taxon>Fungi</taxon>
        <taxon>Dikarya</taxon>
        <taxon>Ascomycota</taxon>
        <taxon>Pezizomycotina</taxon>
        <taxon>Sordariomycetes</taxon>
        <taxon>Hypocreomycetidae</taxon>
        <taxon>Hypocreales</taxon>
        <taxon>Bionectriaceae</taxon>
        <taxon>Clonostachys</taxon>
    </lineage>
</organism>
<gene>
    <name evidence="2" type="ORF">CCHLO57077_00015297</name>
</gene>
<proteinExistence type="predicted"/>
<dbReference type="EMBL" id="CABFNP030000835">
    <property type="protein sequence ID" value="CAI6088518.1"/>
    <property type="molecule type" value="Genomic_DNA"/>
</dbReference>
<feature type="region of interest" description="Disordered" evidence="1">
    <location>
        <begin position="1"/>
        <end position="58"/>
    </location>
</feature>
<accession>A0AA35PY87</accession>
<keyword evidence="3" id="KW-1185">Reference proteome</keyword>
<name>A0AA35PY87_9HYPO</name>
<evidence type="ECO:0000313" key="2">
    <source>
        <dbReference type="EMBL" id="CAI6088518.1"/>
    </source>
</evidence>
<sequence>MTQPNTPLHAFLDRSTPTPTLHVGSQFALTPTKQSLPDPMIAASPSDGGIMGSNPASSDRDIFSNSLVDEDSLLLRGGNLHDGAEAQFQPDGPETLKPVTYNGVVRGGSIAVLGPQSSKDLSETLAHRVQMAKVKAKLPDQDC</sequence>
<protein>
    <submittedName>
        <fullName evidence="2">Uncharacterized protein</fullName>
    </submittedName>
</protein>
<reference evidence="2" key="1">
    <citation type="submission" date="2023-01" db="EMBL/GenBank/DDBJ databases">
        <authorList>
            <person name="Piombo E."/>
        </authorList>
    </citation>
    <scope>NUCLEOTIDE SEQUENCE</scope>
</reference>
<comment type="caution">
    <text evidence="2">The sequence shown here is derived from an EMBL/GenBank/DDBJ whole genome shotgun (WGS) entry which is preliminary data.</text>
</comment>
<evidence type="ECO:0000313" key="3">
    <source>
        <dbReference type="Proteomes" id="UP001160390"/>
    </source>
</evidence>